<dbReference type="AlphaFoldDB" id="A0A847R2Y9"/>
<evidence type="ECO:0000256" key="4">
    <source>
        <dbReference type="ARBA" id="ARBA00010281"/>
    </source>
</evidence>
<keyword evidence="7 11" id="KW-0328">Glycosyltransferase</keyword>
<accession>A0A847R2Y9</accession>
<feature type="domain" description="Starch synthase catalytic" evidence="13">
    <location>
        <begin position="2"/>
        <end position="239"/>
    </location>
</feature>
<dbReference type="RefSeq" id="WP_168825808.1">
    <property type="nucleotide sequence ID" value="NZ_CP073013.1"/>
</dbReference>
<dbReference type="HAMAP" id="MF_00484">
    <property type="entry name" value="Glycogen_synth"/>
    <property type="match status" value="1"/>
</dbReference>
<evidence type="ECO:0000256" key="10">
    <source>
        <dbReference type="ARBA" id="ARBA00031722"/>
    </source>
</evidence>
<dbReference type="InterPro" id="IPR011835">
    <property type="entry name" value="GS/SS"/>
</dbReference>
<dbReference type="GO" id="GO:0005978">
    <property type="term" value="P:glycogen biosynthetic process"/>
    <property type="evidence" value="ECO:0007669"/>
    <property type="project" value="UniProtKB-UniRule"/>
</dbReference>
<keyword evidence="9 11" id="KW-0320">Glycogen biosynthesis</keyword>
<dbReference type="EC" id="2.4.1.21" evidence="5 11"/>
<name>A0A847R2Y9_9GAMM</name>
<dbReference type="Pfam" id="PF08323">
    <property type="entry name" value="Glyco_transf_5"/>
    <property type="match status" value="1"/>
</dbReference>
<dbReference type="PANTHER" id="PTHR45825">
    <property type="entry name" value="GRANULE-BOUND STARCH SYNTHASE 1, CHLOROPLASTIC/AMYLOPLASTIC"/>
    <property type="match status" value="1"/>
</dbReference>
<dbReference type="GO" id="GO:0009011">
    <property type="term" value="F:alpha-1,4-glucan glucosyltransferase (ADP-glucose donor) activity"/>
    <property type="evidence" value="ECO:0007669"/>
    <property type="project" value="UniProtKB-UniRule"/>
</dbReference>
<dbReference type="EMBL" id="JABAEK010000011">
    <property type="protein sequence ID" value="NLQ18245.1"/>
    <property type="molecule type" value="Genomic_DNA"/>
</dbReference>
<dbReference type="NCBIfam" id="NF001899">
    <property type="entry name" value="PRK00654.1-2"/>
    <property type="match status" value="1"/>
</dbReference>
<evidence type="ECO:0000256" key="3">
    <source>
        <dbReference type="ARBA" id="ARBA00004964"/>
    </source>
</evidence>
<feature type="domain" description="Glycosyl transferase family 1" evidence="12">
    <location>
        <begin position="291"/>
        <end position="451"/>
    </location>
</feature>
<dbReference type="InterPro" id="IPR001296">
    <property type="entry name" value="Glyco_trans_1"/>
</dbReference>
<comment type="similarity">
    <text evidence="4 11">Belongs to the glycosyltransferase 1 family. Bacterial/plant glycogen synthase subfamily.</text>
</comment>
<dbReference type="CDD" id="cd03791">
    <property type="entry name" value="GT5_Glycogen_synthase_DULL1-like"/>
    <property type="match status" value="1"/>
</dbReference>
<protein>
    <recommendedName>
        <fullName evidence="6 11">Glycogen synthase</fullName>
        <ecNumber evidence="5 11">2.4.1.21</ecNumber>
    </recommendedName>
    <alternativeName>
        <fullName evidence="10 11">Starch [bacterial glycogen] synthase</fullName>
    </alternativeName>
</protein>
<gene>
    <name evidence="11 14" type="primary">glgA</name>
    <name evidence="14" type="ORF">HGG82_11505</name>
</gene>
<evidence type="ECO:0000256" key="5">
    <source>
        <dbReference type="ARBA" id="ARBA00012588"/>
    </source>
</evidence>
<evidence type="ECO:0000256" key="8">
    <source>
        <dbReference type="ARBA" id="ARBA00022679"/>
    </source>
</evidence>
<evidence type="ECO:0000313" key="14">
    <source>
        <dbReference type="EMBL" id="NLQ18245.1"/>
    </source>
</evidence>
<dbReference type="SUPFAM" id="SSF53756">
    <property type="entry name" value="UDP-Glycosyltransferase/glycogen phosphorylase"/>
    <property type="match status" value="1"/>
</dbReference>
<evidence type="ECO:0000259" key="12">
    <source>
        <dbReference type="Pfam" id="PF00534"/>
    </source>
</evidence>
<feature type="binding site" evidence="11">
    <location>
        <position position="15"/>
    </location>
    <ligand>
        <name>ADP-alpha-D-glucose</name>
        <dbReference type="ChEBI" id="CHEBI:57498"/>
    </ligand>
</feature>
<dbReference type="NCBIfam" id="TIGR02095">
    <property type="entry name" value="glgA"/>
    <property type="match status" value="1"/>
</dbReference>
<dbReference type="UniPathway" id="UPA00164"/>
<organism evidence="14 15">
    <name type="scientific">Marinomonas profundi</name>
    <dbReference type="NCBI Taxonomy" id="2726122"/>
    <lineage>
        <taxon>Bacteria</taxon>
        <taxon>Pseudomonadati</taxon>
        <taxon>Pseudomonadota</taxon>
        <taxon>Gammaproteobacteria</taxon>
        <taxon>Oceanospirillales</taxon>
        <taxon>Oceanospirillaceae</taxon>
        <taxon>Marinomonas</taxon>
    </lineage>
</organism>
<evidence type="ECO:0000259" key="13">
    <source>
        <dbReference type="Pfam" id="PF08323"/>
    </source>
</evidence>
<evidence type="ECO:0000256" key="2">
    <source>
        <dbReference type="ARBA" id="ARBA00002764"/>
    </source>
</evidence>
<keyword evidence="15" id="KW-1185">Reference proteome</keyword>
<evidence type="ECO:0000313" key="15">
    <source>
        <dbReference type="Proteomes" id="UP000586067"/>
    </source>
</evidence>
<reference evidence="14 15" key="1">
    <citation type="submission" date="2020-04" db="EMBL/GenBank/DDBJ databases">
        <title>Marinomonas sp. M1K-6 isolated from the deep seawater of the Mariana Trench.</title>
        <authorList>
            <person name="Li Y."/>
        </authorList>
    </citation>
    <scope>NUCLEOTIDE SEQUENCE [LARGE SCALE GENOMIC DNA]</scope>
    <source>
        <strain evidence="14 15">M1K-6</strain>
    </source>
</reference>
<evidence type="ECO:0000256" key="6">
    <source>
        <dbReference type="ARBA" id="ARBA00019935"/>
    </source>
</evidence>
<comment type="caution">
    <text evidence="14">The sequence shown here is derived from an EMBL/GenBank/DDBJ whole genome shotgun (WGS) entry which is preliminary data.</text>
</comment>
<evidence type="ECO:0000256" key="9">
    <source>
        <dbReference type="ARBA" id="ARBA00023056"/>
    </source>
</evidence>
<comment type="function">
    <text evidence="2 11">Synthesizes alpha-1,4-glucan chains using ADP-glucose.</text>
</comment>
<keyword evidence="8 11" id="KW-0808">Transferase</keyword>
<dbReference type="Pfam" id="PF00534">
    <property type="entry name" value="Glycos_transf_1"/>
    <property type="match status" value="1"/>
</dbReference>
<evidence type="ECO:0000256" key="7">
    <source>
        <dbReference type="ARBA" id="ARBA00022676"/>
    </source>
</evidence>
<sequence length="482" mass="54000">MKILFAASEIYPLIKTGGLADVAGALPVALRKKGHDVRLIMPAYQGIIEKVAPIQKTINLGNPFGVGDLLLLETHIPENNTPIWLLQCQALYERDAGPYLDASGHDFQDNHIRFAALSWATATLALHGELIDWQADILHLNDWQTGFAAAYLESWKVKHIPVITTVHNLRYNGSFDMDQFPRLQLSPELLSMHGMEFYGRFSGLKAGLVYADAITTVSPTYAEEILTPEYGDGLDGTLRAMKDKLVGILNGVDYEQWSPEKDPHISHPYRLETVDQKPLNKLALLQENGLSEDLNQPVFGVVSRLTEQKGLDLVLEVMPSLLQQGARLVVLGSGDKHLESGYLALQQHYPEQVAVRIGYFEDYSHRLQAGVDALLIPSRFEPCGLTQLYALKYGTLPVVRHTGGLADTIFEAGERANGFVFKDANTASLQAAMIRCMESFHDKNSWQEKQKNAMQYDHSWDAVTDQWERLYQSLLQREMPTQ</sequence>
<comment type="pathway">
    <text evidence="3 11">Glycan biosynthesis; glycogen biosynthesis.</text>
</comment>
<evidence type="ECO:0000256" key="1">
    <source>
        <dbReference type="ARBA" id="ARBA00001478"/>
    </source>
</evidence>
<comment type="catalytic activity">
    <reaction evidence="1 11">
        <text>[(1-&gt;4)-alpha-D-glucosyl](n) + ADP-alpha-D-glucose = [(1-&gt;4)-alpha-D-glucosyl](n+1) + ADP + H(+)</text>
        <dbReference type="Rhea" id="RHEA:18189"/>
        <dbReference type="Rhea" id="RHEA-COMP:9584"/>
        <dbReference type="Rhea" id="RHEA-COMP:9587"/>
        <dbReference type="ChEBI" id="CHEBI:15378"/>
        <dbReference type="ChEBI" id="CHEBI:15444"/>
        <dbReference type="ChEBI" id="CHEBI:57498"/>
        <dbReference type="ChEBI" id="CHEBI:456216"/>
        <dbReference type="EC" id="2.4.1.21"/>
    </reaction>
</comment>
<dbReference type="PANTHER" id="PTHR45825:SF11">
    <property type="entry name" value="ALPHA AMYLASE DOMAIN-CONTAINING PROTEIN"/>
    <property type="match status" value="1"/>
</dbReference>
<dbReference type="InterPro" id="IPR013534">
    <property type="entry name" value="Starch_synth_cat_dom"/>
</dbReference>
<evidence type="ECO:0000256" key="11">
    <source>
        <dbReference type="HAMAP-Rule" id="MF_00484"/>
    </source>
</evidence>
<dbReference type="Gene3D" id="3.40.50.2000">
    <property type="entry name" value="Glycogen Phosphorylase B"/>
    <property type="match status" value="2"/>
</dbReference>
<dbReference type="Proteomes" id="UP000586067">
    <property type="component" value="Unassembled WGS sequence"/>
</dbReference>
<dbReference type="GO" id="GO:0004373">
    <property type="term" value="F:alpha-1,4-glucan glucosyltransferase (UDP-glucose donor) activity"/>
    <property type="evidence" value="ECO:0007669"/>
    <property type="project" value="InterPro"/>
</dbReference>
<proteinExistence type="inferred from homology"/>